<gene>
    <name evidence="3" type="ORF">J437_LFUL007660</name>
</gene>
<evidence type="ECO:0000256" key="1">
    <source>
        <dbReference type="SAM" id="MobiDB-lite"/>
    </source>
</evidence>
<dbReference type="Gene3D" id="1.10.472.10">
    <property type="entry name" value="Cyclin-like"/>
    <property type="match status" value="1"/>
</dbReference>
<dbReference type="AlphaFoldDB" id="A0A8K0K9M5"/>
<dbReference type="EMBL" id="KZ308465">
    <property type="protein sequence ID" value="KAG8230114.1"/>
    <property type="molecule type" value="Genomic_DNA"/>
</dbReference>
<sequence length="124" mass="13116">MITLIFSSFAEYKFSTYPPSMIAAASIAAALHGLDWSAKTGCSLPQLLDVLHCITAIEPDYLRVCLDQIEEMVSAAIHGQGGASQQPHGSSGQSQSPDASNSPVGKACEHEKAGTPTDVRDVHF</sequence>
<feature type="region of interest" description="Disordered" evidence="1">
    <location>
        <begin position="77"/>
        <end position="124"/>
    </location>
</feature>
<dbReference type="Proteomes" id="UP000792457">
    <property type="component" value="Unassembled WGS sequence"/>
</dbReference>
<keyword evidence="4" id="KW-1185">Reference proteome</keyword>
<name>A0A8K0K9M5_LADFU</name>
<feature type="domain" description="Cyclin C-terminal" evidence="2">
    <location>
        <begin position="4"/>
        <end position="81"/>
    </location>
</feature>
<evidence type="ECO:0000313" key="3">
    <source>
        <dbReference type="EMBL" id="KAG8230114.1"/>
    </source>
</evidence>
<evidence type="ECO:0000313" key="4">
    <source>
        <dbReference type="Proteomes" id="UP000792457"/>
    </source>
</evidence>
<evidence type="ECO:0000259" key="2">
    <source>
        <dbReference type="Pfam" id="PF02984"/>
    </source>
</evidence>
<dbReference type="Pfam" id="PF02984">
    <property type="entry name" value="Cyclin_C"/>
    <property type="match status" value="1"/>
</dbReference>
<feature type="compositionally biased region" description="Basic and acidic residues" evidence="1">
    <location>
        <begin position="107"/>
        <end position="124"/>
    </location>
</feature>
<dbReference type="InterPro" id="IPR036915">
    <property type="entry name" value="Cyclin-like_sf"/>
</dbReference>
<feature type="compositionally biased region" description="Low complexity" evidence="1">
    <location>
        <begin position="83"/>
        <end position="97"/>
    </location>
</feature>
<reference evidence="3" key="2">
    <citation type="submission" date="2017-10" db="EMBL/GenBank/DDBJ databases">
        <title>Ladona fulva Genome sequencing and assembly.</title>
        <authorList>
            <person name="Murali S."/>
            <person name="Richards S."/>
            <person name="Bandaranaike D."/>
            <person name="Bellair M."/>
            <person name="Blankenburg K."/>
            <person name="Chao H."/>
            <person name="Dinh H."/>
            <person name="Doddapaneni H."/>
            <person name="Dugan-Rocha S."/>
            <person name="Elkadiri S."/>
            <person name="Gnanaolivu R."/>
            <person name="Hernandez B."/>
            <person name="Skinner E."/>
            <person name="Javaid M."/>
            <person name="Lee S."/>
            <person name="Li M."/>
            <person name="Ming W."/>
            <person name="Munidasa M."/>
            <person name="Muniz J."/>
            <person name="Nguyen L."/>
            <person name="Hughes D."/>
            <person name="Osuji N."/>
            <person name="Pu L.-L."/>
            <person name="Puazo M."/>
            <person name="Qu C."/>
            <person name="Quiroz J."/>
            <person name="Raj R."/>
            <person name="Weissenberger G."/>
            <person name="Xin Y."/>
            <person name="Zou X."/>
            <person name="Han Y."/>
            <person name="Worley K."/>
            <person name="Muzny D."/>
            <person name="Gibbs R."/>
        </authorList>
    </citation>
    <scope>NUCLEOTIDE SEQUENCE</scope>
    <source>
        <strain evidence="3">Sampled in the wild</strain>
    </source>
</reference>
<protein>
    <recommendedName>
        <fullName evidence="2">Cyclin C-terminal domain-containing protein</fullName>
    </recommendedName>
</protein>
<dbReference type="OrthoDB" id="306099at2759"/>
<organism evidence="3 4">
    <name type="scientific">Ladona fulva</name>
    <name type="common">Scarce chaser dragonfly</name>
    <name type="synonym">Libellula fulva</name>
    <dbReference type="NCBI Taxonomy" id="123851"/>
    <lineage>
        <taxon>Eukaryota</taxon>
        <taxon>Metazoa</taxon>
        <taxon>Ecdysozoa</taxon>
        <taxon>Arthropoda</taxon>
        <taxon>Hexapoda</taxon>
        <taxon>Insecta</taxon>
        <taxon>Pterygota</taxon>
        <taxon>Palaeoptera</taxon>
        <taxon>Odonata</taxon>
        <taxon>Epiprocta</taxon>
        <taxon>Anisoptera</taxon>
        <taxon>Libelluloidea</taxon>
        <taxon>Libellulidae</taxon>
        <taxon>Ladona</taxon>
    </lineage>
</organism>
<dbReference type="SUPFAM" id="SSF47954">
    <property type="entry name" value="Cyclin-like"/>
    <property type="match status" value="1"/>
</dbReference>
<accession>A0A8K0K9M5</accession>
<dbReference type="InterPro" id="IPR004367">
    <property type="entry name" value="Cyclin_C-dom"/>
</dbReference>
<proteinExistence type="predicted"/>
<comment type="caution">
    <text evidence="3">The sequence shown here is derived from an EMBL/GenBank/DDBJ whole genome shotgun (WGS) entry which is preliminary data.</text>
</comment>
<reference evidence="3" key="1">
    <citation type="submission" date="2013-04" db="EMBL/GenBank/DDBJ databases">
        <authorList>
            <person name="Qu J."/>
            <person name="Murali S.C."/>
            <person name="Bandaranaike D."/>
            <person name="Bellair M."/>
            <person name="Blankenburg K."/>
            <person name="Chao H."/>
            <person name="Dinh H."/>
            <person name="Doddapaneni H."/>
            <person name="Downs B."/>
            <person name="Dugan-Rocha S."/>
            <person name="Elkadiri S."/>
            <person name="Gnanaolivu R.D."/>
            <person name="Hernandez B."/>
            <person name="Javaid M."/>
            <person name="Jayaseelan J.C."/>
            <person name="Lee S."/>
            <person name="Li M."/>
            <person name="Ming W."/>
            <person name="Munidasa M."/>
            <person name="Muniz J."/>
            <person name="Nguyen L."/>
            <person name="Ongeri F."/>
            <person name="Osuji N."/>
            <person name="Pu L.-L."/>
            <person name="Puazo M."/>
            <person name="Qu C."/>
            <person name="Quiroz J."/>
            <person name="Raj R."/>
            <person name="Weissenberger G."/>
            <person name="Xin Y."/>
            <person name="Zou X."/>
            <person name="Han Y."/>
            <person name="Richards S."/>
            <person name="Worley K."/>
            <person name="Muzny D."/>
            <person name="Gibbs R."/>
        </authorList>
    </citation>
    <scope>NUCLEOTIDE SEQUENCE</scope>
    <source>
        <strain evidence="3">Sampled in the wild</strain>
    </source>
</reference>